<evidence type="ECO:0000256" key="1">
    <source>
        <dbReference type="ARBA" id="ARBA00006056"/>
    </source>
</evidence>
<dbReference type="GO" id="GO:0016491">
    <property type="term" value="F:oxidoreductase activity"/>
    <property type="evidence" value="ECO:0007669"/>
    <property type="project" value="UniProtKB-KW"/>
</dbReference>
<gene>
    <name evidence="3" type="ORF">AXE65_08420</name>
</gene>
<dbReference type="Pfam" id="PF02615">
    <property type="entry name" value="Ldh_2"/>
    <property type="match status" value="1"/>
</dbReference>
<dbReference type="AlphaFoldDB" id="A0A139SYF7"/>
<dbReference type="InterPro" id="IPR003767">
    <property type="entry name" value="Malate/L-lactate_DH-like"/>
</dbReference>
<comment type="similarity">
    <text evidence="1">Belongs to the LDH2/MDH2 oxidoreductase family.</text>
</comment>
<evidence type="ECO:0000313" key="3">
    <source>
        <dbReference type="EMBL" id="KXU39432.1"/>
    </source>
</evidence>
<dbReference type="InterPro" id="IPR043143">
    <property type="entry name" value="Mal/L-sulf/L-lact_DH-like_NADP"/>
</dbReference>
<dbReference type="PANTHER" id="PTHR11091">
    <property type="entry name" value="OXIDOREDUCTASE-RELATED"/>
    <property type="match status" value="1"/>
</dbReference>
<evidence type="ECO:0000313" key="4">
    <source>
        <dbReference type="Proteomes" id="UP000072660"/>
    </source>
</evidence>
<dbReference type="Proteomes" id="UP000072660">
    <property type="component" value="Unassembled WGS sequence"/>
</dbReference>
<comment type="caution">
    <text evidence="3">The sequence shown here is derived from an EMBL/GenBank/DDBJ whole genome shotgun (WGS) entry which is preliminary data.</text>
</comment>
<dbReference type="EMBL" id="LSZO01000005">
    <property type="protein sequence ID" value="KXU39432.1"/>
    <property type="molecule type" value="Genomic_DNA"/>
</dbReference>
<dbReference type="Gene3D" id="1.10.1530.10">
    <property type="match status" value="1"/>
</dbReference>
<keyword evidence="4" id="KW-1185">Reference proteome</keyword>
<dbReference type="Gene3D" id="3.30.1370.60">
    <property type="entry name" value="Hypothetical oxidoreductase yiak, domain 2"/>
    <property type="match status" value="1"/>
</dbReference>
<dbReference type="InterPro" id="IPR043144">
    <property type="entry name" value="Mal/L-sulf/L-lact_DH-like_ah"/>
</dbReference>
<organism evidence="3 4">
    <name type="scientific">Ventosimonas gracilis</name>
    <dbReference type="NCBI Taxonomy" id="1680762"/>
    <lineage>
        <taxon>Bacteria</taxon>
        <taxon>Pseudomonadati</taxon>
        <taxon>Pseudomonadota</taxon>
        <taxon>Gammaproteobacteria</taxon>
        <taxon>Pseudomonadales</taxon>
        <taxon>Ventosimonadaceae</taxon>
        <taxon>Ventosimonas</taxon>
    </lineage>
</organism>
<evidence type="ECO:0000256" key="2">
    <source>
        <dbReference type="ARBA" id="ARBA00023002"/>
    </source>
</evidence>
<dbReference type="PANTHER" id="PTHR11091:SF0">
    <property type="entry name" value="MALATE DEHYDROGENASE"/>
    <property type="match status" value="1"/>
</dbReference>
<accession>A0A139SYF7</accession>
<sequence length="336" mass="34611">MIRKPFNQVVSQVAALLTRCGYAAPAAQLLAHNCVSALRDGCDRAGLHRVQDYIQSLASGYVNGAAKPKIEDVAPGFVRVDADNGFALIALAEVFQLTVAKARANGVAVLAIRNAHHAGSLALDVEPFAEQGLLVLSVVNSIPVVAAPGGRVGVYGTNPLAFAAPRKDAPPLVVDQSSSTLSYSDVLAAARDGQRLPEGSGVDKNGKPSGDAQAILDGGALSCFGGYKGASIALLVEIFCAALAGADFSFEVNQGKPAGATTARTGQTFILIDPACGSALSLFGGRMEQLLGALRKAGQSRVPGERRLRARAKAAGDVLLEAAQWQALLEQNEASA</sequence>
<keyword evidence="2" id="KW-0560">Oxidoreductase</keyword>
<dbReference type="InterPro" id="IPR036111">
    <property type="entry name" value="Mal/L-sulfo/L-lacto_DH-like_sf"/>
</dbReference>
<dbReference type="OrthoDB" id="9769447at2"/>
<reference evidence="3 4" key="1">
    <citation type="submission" date="2016-02" db="EMBL/GenBank/DDBJ databases">
        <authorList>
            <person name="Wen L."/>
            <person name="He K."/>
            <person name="Yang H."/>
        </authorList>
    </citation>
    <scope>NUCLEOTIDE SEQUENCE [LARGE SCALE GENOMIC DNA]</scope>
    <source>
        <strain evidence="3 4">CV58</strain>
    </source>
</reference>
<dbReference type="RefSeq" id="WP_068386390.1">
    <property type="nucleotide sequence ID" value="NZ_LSZO01000005.1"/>
</dbReference>
<name>A0A139SYF7_9GAMM</name>
<proteinExistence type="inferred from homology"/>
<protein>
    <submittedName>
        <fullName evidence="3">Lactate dehydrogenase</fullName>
    </submittedName>
</protein>
<dbReference type="SUPFAM" id="SSF89733">
    <property type="entry name" value="L-sulfolactate dehydrogenase-like"/>
    <property type="match status" value="1"/>
</dbReference>